<dbReference type="Gene3D" id="1.10.472.10">
    <property type="entry name" value="Cyclin-like"/>
    <property type="match status" value="2"/>
</dbReference>
<reference evidence="3" key="2">
    <citation type="journal article" date="2016" name="Sci. Rep.">
        <title>Dictyocaulus viviparus genome, variome and transcriptome elucidate lungworm biology and support future intervention.</title>
        <authorList>
            <person name="McNulty S.N."/>
            <person name="Strube C."/>
            <person name="Rosa B.A."/>
            <person name="Martin J.C."/>
            <person name="Tyagi R."/>
            <person name="Choi Y.J."/>
            <person name="Wang Q."/>
            <person name="Hallsworth Pepin K."/>
            <person name="Zhang X."/>
            <person name="Ozersky P."/>
            <person name="Wilson R.K."/>
            <person name="Sternberg P.W."/>
            <person name="Gasser R.B."/>
            <person name="Mitreva M."/>
        </authorList>
    </citation>
    <scope>NUCLEOTIDE SEQUENCE [LARGE SCALE GENOMIC DNA]</scope>
    <source>
        <strain evidence="3">HannoverDv2000</strain>
    </source>
</reference>
<evidence type="ECO:0000313" key="2">
    <source>
        <dbReference type="EMBL" id="KJH43076.1"/>
    </source>
</evidence>
<proteinExistence type="predicted"/>
<organism evidence="2 3">
    <name type="scientific">Dictyocaulus viviparus</name>
    <name type="common">Bovine lungworm</name>
    <dbReference type="NCBI Taxonomy" id="29172"/>
    <lineage>
        <taxon>Eukaryota</taxon>
        <taxon>Metazoa</taxon>
        <taxon>Ecdysozoa</taxon>
        <taxon>Nematoda</taxon>
        <taxon>Chromadorea</taxon>
        <taxon>Rhabditida</taxon>
        <taxon>Rhabditina</taxon>
        <taxon>Rhabditomorpha</taxon>
        <taxon>Strongyloidea</taxon>
        <taxon>Metastrongylidae</taxon>
        <taxon>Dictyocaulus</taxon>
    </lineage>
</organism>
<reference evidence="2 3" key="1">
    <citation type="submission" date="2013-11" db="EMBL/GenBank/DDBJ databases">
        <title>Draft genome of the bovine lungworm Dictyocaulus viviparus.</title>
        <authorList>
            <person name="Mitreva M."/>
        </authorList>
    </citation>
    <scope>NUCLEOTIDE SEQUENCE [LARGE SCALE GENOMIC DNA]</scope>
    <source>
        <strain evidence="2 3">HannoverDv2000</strain>
    </source>
</reference>
<gene>
    <name evidence="2" type="ORF">DICVIV_10919</name>
</gene>
<dbReference type="InterPro" id="IPR036915">
    <property type="entry name" value="Cyclin-like_sf"/>
</dbReference>
<dbReference type="SUPFAM" id="SSF47954">
    <property type="entry name" value="Cyclin-like"/>
    <property type="match status" value="2"/>
</dbReference>
<dbReference type="EMBL" id="KN716595">
    <property type="protein sequence ID" value="KJH43076.1"/>
    <property type="molecule type" value="Genomic_DNA"/>
</dbReference>
<name>A0A0D8XL48_DICVI</name>
<accession>A0A0D8XL48</accession>
<keyword evidence="3" id="KW-1185">Reference proteome</keyword>
<protein>
    <submittedName>
        <fullName evidence="2">Cyclin protein</fullName>
    </submittedName>
</protein>
<evidence type="ECO:0000259" key="1">
    <source>
        <dbReference type="Pfam" id="PF00134"/>
    </source>
</evidence>
<sequence length="410" mass="46851">MSQKGLHLRKQSESLNETNIRRGSYANVTVNGIADDFQKLTLDHRNEQLPEKHARLNNLSTSGNEFATKKSDVRLGNRLLDKFLSSIGLRRIPQPDNENLTQEDAVANTDDNSIFLGKESEKRKAIIDYHNMGIFWNVDLESSHADFLVDIVRYAFSAQAFYPSTTKTDWNALGGYRIFTLTNLFIIEIFYNQLLPTEVLPLAAYLVAVTISKYEISRNQLEDLSIAAVRLAAKVESQYTLGKEIVAEFDIRKLNAWERKICRATDFRLLRCSSLFFMRIVQKLVERHSWQWKFAKFASQLACCQIELASLKPSLLAGVVMRLTCFLADEDSWPPECYKILGEDPLDYDFPQSILCRLILTARVNNDFADVYSRYHSVVDHAISIRPGWIEGESAAANEVEMLGNKVFNR</sequence>
<dbReference type="AlphaFoldDB" id="A0A0D8XL48"/>
<dbReference type="InterPro" id="IPR006671">
    <property type="entry name" value="Cyclin_N"/>
</dbReference>
<dbReference type="Pfam" id="PF00134">
    <property type="entry name" value="Cyclin_N"/>
    <property type="match status" value="1"/>
</dbReference>
<feature type="domain" description="Cyclin N-terminal" evidence="1">
    <location>
        <begin position="185"/>
        <end position="269"/>
    </location>
</feature>
<dbReference type="OrthoDB" id="5798573at2759"/>
<dbReference type="Proteomes" id="UP000053766">
    <property type="component" value="Unassembled WGS sequence"/>
</dbReference>
<dbReference type="CDD" id="cd00043">
    <property type="entry name" value="CYCLIN_SF"/>
    <property type="match status" value="1"/>
</dbReference>
<evidence type="ECO:0000313" key="3">
    <source>
        <dbReference type="Proteomes" id="UP000053766"/>
    </source>
</evidence>